<organism evidence="11 12">
    <name type="scientific">Chironomus riparius</name>
    <dbReference type="NCBI Taxonomy" id="315576"/>
    <lineage>
        <taxon>Eukaryota</taxon>
        <taxon>Metazoa</taxon>
        <taxon>Ecdysozoa</taxon>
        <taxon>Arthropoda</taxon>
        <taxon>Hexapoda</taxon>
        <taxon>Insecta</taxon>
        <taxon>Pterygota</taxon>
        <taxon>Neoptera</taxon>
        <taxon>Endopterygota</taxon>
        <taxon>Diptera</taxon>
        <taxon>Nematocera</taxon>
        <taxon>Chironomoidea</taxon>
        <taxon>Chironomidae</taxon>
        <taxon>Chironominae</taxon>
        <taxon>Chironomus</taxon>
    </lineage>
</organism>
<keyword evidence="12" id="KW-1185">Reference proteome</keyword>
<dbReference type="Pfam" id="PF00005">
    <property type="entry name" value="ABC_tran"/>
    <property type="match status" value="1"/>
</dbReference>
<comment type="similarity">
    <text evidence="2">Belongs to the ABC transporter superfamily. ABCG family. Eye pigment precursor importer (TC 3.A.1.204) subfamily.</text>
</comment>
<evidence type="ECO:0000256" key="9">
    <source>
        <dbReference type="SAM" id="Phobius"/>
    </source>
</evidence>
<dbReference type="GO" id="GO:0016887">
    <property type="term" value="F:ATP hydrolysis activity"/>
    <property type="evidence" value="ECO:0007669"/>
    <property type="project" value="InterPro"/>
</dbReference>
<dbReference type="Pfam" id="PF01061">
    <property type="entry name" value="ABC2_membrane"/>
    <property type="match status" value="1"/>
</dbReference>
<comment type="subcellular location">
    <subcellularLocation>
        <location evidence="1">Membrane</location>
        <topology evidence="1">Multi-pass membrane protein</topology>
    </subcellularLocation>
</comment>
<dbReference type="AlphaFoldDB" id="A0A9N9WWI6"/>
<dbReference type="Proteomes" id="UP001153620">
    <property type="component" value="Chromosome 3"/>
</dbReference>
<keyword evidence="4 9" id="KW-0812">Transmembrane</keyword>
<feature type="domain" description="ABC transporter" evidence="10">
    <location>
        <begin position="5"/>
        <end position="246"/>
    </location>
</feature>
<dbReference type="InterPro" id="IPR013525">
    <property type="entry name" value="ABC2_TM"/>
</dbReference>
<keyword evidence="3" id="KW-0813">Transport</keyword>
<keyword evidence="7 9" id="KW-1133">Transmembrane helix</keyword>
<dbReference type="InterPro" id="IPR003439">
    <property type="entry name" value="ABC_transporter-like_ATP-bd"/>
</dbReference>
<keyword evidence="6" id="KW-0067">ATP-binding</keyword>
<accession>A0A9N9WWI6</accession>
<feature type="transmembrane region" description="Helical" evidence="9">
    <location>
        <begin position="473"/>
        <end position="494"/>
    </location>
</feature>
<dbReference type="FunFam" id="3.40.50.300:FF:001077">
    <property type="entry name" value="Uncharacterized protein, isoform A"/>
    <property type="match status" value="1"/>
</dbReference>
<feature type="transmembrane region" description="Helical" evidence="9">
    <location>
        <begin position="556"/>
        <end position="578"/>
    </location>
</feature>
<reference evidence="11" key="2">
    <citation type="submission" date="2022-10" db="EMBL/GenBank/DDBJ databases">
        <authorList>
            <consortium name="ENA_rothamsted_submissions"/>
            <consortium name="culmorum"/>
            <person name="King R."/>
        </authorList>
    </citation>
    <scope>NUCLEOTIDE SEQUENCE</scope>
</reference>
<dbReference type="InterPro" id="IPR050352">
    <property type="entry name" value="ABCG_transporters"/>
</dbReference>
<feature type="transmembrane region" description="Helical" evidence="9">
    <location>
        <begin position="443"/>
        <end position="461"/>
    </location>
</feature>
<reference evidence="11" key="1">
    <citation type="submission" date="2022-01" db="EMBL/GenBank/DDBJ databases">
        <authorList>
            <person name="King R."/>
        </authorList>
    </citation>
    <scope>NUCLEOTIDE SEQUENCE</scope>
</reference>
<evidence type="ECO:0000256" key="1">
    <source>
        <dbReference type="ARBA" id="ARBA00004141"/>
    </source>
</evidence>
<sequence>MSLDIKFENLVYCARSFSLFQKDEKNILKGISGEFRANELSAIMGPSGSGKSTLLNVLSEYMTNGVTGSITINGEKWNNKRYKKKFAYIMQEENLHAVLTVKEAMRFSIKLKTGNSMTEKEQQKKILSILETLKLDNKLNTYAQYLSGGQQKRLSIALELVDDPQVLFLDECTTGLDSVSSTQCIQFLKKLAMEGRTIICTIHTPSALMFEMFDHIYALANGNCIFQGASFNVVLFLKELGLVCPSTYNPADFLLEIANNDYGSQNERLTKVIENGKNEFYRGQPCITLNNNNELKLSSTHDETLNEQPSSFVYQLALLVLRNYKISHRNVTLIIIRLVISSIVGLMVGGMYLNIGNDGVHTFHNFKYIFVSEFFLLYISYYSQQTAFPLELPIIKREVFNRWYTSSVYYVALSLTDIPMTIISTSIYLAITYFMTNQPLDRAVAFFAVGLLTSFVSQGFGHFASSLFDLQGTLTFAAVFLPLYGIFSGIFILVKDTHWIFHWIFQISFIKHSLDAAATTILGWNRDKMDCSDNYCHYQLPKKFLKTIDLNENITISIRALVIFLIVFRVTAFLIMNYRLKRSK</sequence>
<feature type="transmembrane region" description="Helical" evidence="9">
    <location>
        <begin position="365"/>
        <end position="383"/>
    </location>
</feature>
<dbReference type="PROSITE" id="PS50893">
    <property type="entry name" value="ABC_TRANSPORTER_2"/>
    <property type="match status" value="1"/>
</dbReference>
<evidence type="ECO:0000259" key="10">
    <source>
        <dbReference type="PROSITE" id="PS50893"/>
    </source>
</evidence>
<proteinExistence type="inferred from homology"/>
<evidence type="ECO:0000256" key="2">
    <source>
        <dbReference type="ARBA" id="ARBA00005814"/>
    </source>
</evidence>
<gene>
    <name evidence="11" type="ORF">CHIRRI_LOCUS11101</name>
</gene>
<dbReference type="PANTHER" id="PTHR48041:SF133">
    <property type="entry name" value="GH24286P"/>
    <property type="match status" value="1"/>
</dbReference>
<dbReference type="PANTHER" id="PTHR48041">
    <property type="entry name" value="ABC TRANSPORTER G FAMILY MEMBER 28"/>
    <property type="match status" value="1"/>
</dbReference>
<evidence type="ECO:0000256" key="7">
    <source>
        <dbReference type="ARBA" id="ARBA00022989"/>
    </source>
</evidence>
<name>A0A9N9WWI6_9DIPT</name>
<dbReference type="EMBL" id="OU895879">
    <property type="protein sequence ID" value="CAG9808259.1"/>
    <property type="molecule type" value="Genomic_DNA"/>
</dbReference>
<dbReference type="InterPro" id="IPR017871">
    <property type="entry name" value="ABC_transporter-like_CS"/>
</dbReference>
<keyword evidence="8 9" id="KW-0472">Membrane</keyword>
<evidence type="ECO:0000256" key="3">
    <source>
        <dbReference type="ARBA" id="ARBA00022448"/>
    </source>
</evidence>
<dbReference type="PROSITE" id="PS00211">
    <property type="entry name" value="ABC_TRANSPORTER_1"/>
    <property type="match status" value="1"/>
</dbReference>
<dbReference type="InterPro" id="IPR027417">
    <property type="entry name" value="P-loop_NTPase"/>
</dbReference>
<dbReference type="Gene3D" id="3.40.50.300">
    <property type="entry name" value="P-loop containing nucleotide triphosphate hydrolases"/>
    <property type="match status" value="1"/>
</dbReference>
<dbReference type="SUPFAM" id="SSF52540">
    <property type="entry name" value="P-loop containing nucleoside triphosphate hydrolases"/>
    <property type="match status" value="1"/>
</dbReference>
<feature type="transmembrane region" description="Helical" evidence="9">
    <location>
        <begin position="501"/>
        <end position="524"/>
    </location>
</feature>
<evidence type="ECO:0000256" key="4">
    <source>
        <dbReference type="ARBA" id="ARBA00022692"/>
    </source>
</evidence>
<dbReference type="SMART" id="SM00382">
    <property type="entry name" value="AAA"/>
    <property type="match status" value="1"/>
</dbReference>
<feature type="transmembrane region" description="Helical" evidence="9">
    <location>
        <begin position="331"/>
        <end position="353"/>
    </location>
</feature>
<dbReference type="GO" id="GO:0005524">
    <property type="term" value="F:ATP binding"/>
    <property type="evidence" value="ECO:0007669"/>
    <property type="project" value="UniProtKB-KW"/>
</dbReference>
<dbReference type="InterPro" id="IPR003593">
    <property type="entry name" value="AAA+_ATPase"/>
</dbReference>
<dbReference type="GO" id="GO:0140359">
    <property type="term" value="F:ABC-type transporter activity"/>
    <property type="evidence" value="ECO:0007669"/>
    <property type="project" value="InterPro"/>
</dbReference>
<evidence type="ECO:0000313" key="12">
    <source>
        <dbReference type="Proteomes" id="UP001153620"/>
    </source>
</evidence>
<dbReference type="CDD" id="cd03213">
    <property type="entry name" value="ABCG_EPDR"/>
    <property type="match status" value="1"/>
</dbReference>
<evidence type="ECO:0000256" key="5">
    <source>
        <dbReference type="ARBA" id="ARBA00022741"/>
    </source>
</evidence>
<keyword evidence="5" id="KW-0547">Nucleotide-binding</keyword>
<evidence type="ECO:0000256" key="8">
    <source>
        <dbReference type="ARBA" id="ARBA00023136"/>
    </source>
</evidence>
<protein>
    <recommendedName>
        <fullName evidence="10">ABC transporter domain-containing protein</fullName>
    </recommendedName>
</protein>
<dbReference type="GO" id="GO:0005886">
    <property type="term" value="C:plasma membrane"/>
    <property type="evidence" value="ECO:0007669"/>
    <property type="project" value="TreeGrafter"/>
</dbReference>
<evidence type="ECO:0000313" key="11">
    <source>
        <dbReference type="EMBL" id="CAG9808259.1"/>
    </source>
</evidence>
<evidence type="ECO:0000256" key="6">
    <source>
        <dbReference type="ARBA" id="ARBA00022840"/>
    </source>
</evidence>
<feature type="transmembrane region" description="Helical" evidence="9">
    <location>
        <begin position="408"/>
        <end position="431"/>
    </location>
</feature>
<dbReference type="OrthoDB" id="7786165at2759"/>